<dbReference type="Pfam" id="PF00924">
    <property type="entry name" value="MS_channel_2nd"/>
    <property type="match status" value="1"/>
</dbReference>
<dbReference type="Proteomes" id="UP001320603">
    <property type="component" value="Chromosome"/>
</dbReference>
<keyword evidence="8" id="KW-1185">Reference proteome</keyword>
<evidence type="ECO:0000256" key="1">
    <source>
        <dbReference type="ARBA" id="ARBA00004370"/>
    </source>
</evidence>
<evidence type="ECO:0000256" key="5">
    <source>
        <dbReference type="SAM" id="Phobius"/>
    </source>
</evidence>
<gene>
    <name evidence="7" type="ORF">NEE14_015270</name>
</gene>
<feature type="transmembrane region" description="Helical" evidence="5">
    <location>
        <begin position="73"/>
        <end position="90"/>
    </location>
</feature>
<feature type="transmembrane region" description="Helical" evidence="5">
    <location>
        <begin position="20"/>
        <end position="41"/>
    </location>
</feature>
<proteinExistence type="predicted"/>
<evidence type="ECO:0000256" key="2">
    <source>
        <dbReference type="ARBA" id="ARBA00022692"/>
    </source>
</evidence>
<feature type="transmembrane region" description="Helical" evidence="5">
    <location>
        <begin position="96"/>
        <end position="120"/>
    </location>
</feature>
<dbReference type="PANTHER" id="PTHR30414">
    <property type="entry name" value="MINICONDUCTANCE MECHANOSENSITIVE CHANNEL YBDG"/>
    <property type="match status" value="1"/>
</dbReference>
<dbReference type="InterPro" id="IPR006685">
    <property type="entry name" value="MscS_channel_2nd"/>
</dbReference>
<dbReference type="PANTHER" id="PTHR30414:SF0">
    <property type="entry name" value="MINICONDUCTANCE MECHANOSENSITIVE CHANNEL YBDG"/>
    <property type="match status" value="1"/>
</dbReference>
<evidence type="ECO:0000313" key="8">
    <source>
        <dbReference type="Proteomes" id="UP001320603"/>
    </source>
</evidence>
<keyword evidence="2 5" id="KW-0812">Transmembrane</keyword>
<keyword evidence="4 5" id="KW-0472">Membrane</keyword>
<accession>A0ABZ2ISC5</accession>
<dbReference type="Gene3D" id="2.30.30.60">
    <property type="match status" value="1"/>
</dbReference>
<keyword evidence="3 5" id="KW-1133">Transmembrane helix</keyword>
<dbReference type="InterPro" id="IPR030192">
    <property type="entry name" value="YbdG"/>
</dbReference>
<feature type="transmembrane region" description="Helical" evidence="5">
    <location>
        <begin position="173"/>
        <end position="195"/>
    </location>
</feature>
<comment type="subcellular location">
    <subcellularLocation>
        <location evidence="1">Membrane</location>
    </subcellularLocation>
</comment>
<dbReference type="SUPFAM" id="SSF50182">
    <property type="entry name" value="Sm-like ribonucleoproteins"/>
    <property type="match status" value="1"/>
</dbReference>
<sequence>MIELPDKWIAGLHAWGIRGVMLQVIIIAAILIIAFIMDYVCRRGIIPMIRKVVRKTRIEWDDYLLNDKVLDNTCHLIPPIVIYLLLPLAFTAASKWLLYLLMFTQIYIVVVTVRLINSVISSLYELSNRSDKLKDRPLKGVYQMLKMIVIGVGAIIIFSLLLDKDPSRLLTGLGASAAILMLVFKDTIMGLVAGVQLSAYDMLRPGDWISMPKYGADGIVQEVTLNTVKVQNWDKTITTIPPYALVSDSFQNWRGMRESGGRRIKRSLYIDMNTIRFCTADERKRFAEEGWIAETEKNDSEVVNLHVFCQYIERYLRKLPEVNTEMTLMVRQLQPQPEGLPVELYFFTINKDWIPYERLQAQVFEHLLAVIGCFGLRIYQKPSGLDLERMQQSI</sequence>
<evidence type="ECO:0000313" key="7">
    <source>
        <dbReference type="EMBL" id="WWV66310.1"/>
    </source>
</evidence>
<dbReference type="EMBL" id="CP146284">
    <property type="protein sequence ID" value="WWV66310.1"/>
    <property type="molecule type" value="Genomic_DNA"/>
</dbReference>
<evidence type="ECO:0000259" key="6">
    <source>
        <dbReference type="Pfam" id="PF00924"/>
    </source>
</evidence>
<dbReference type="InterPro" id="IPR023408">
    <property type="entry name" value="MscS_beta-dom_sf"/>
</dbReference>
<evidence type="ECO:0000256" key="4">
    <source>
        <dbReference type="ARBA" id="ARBA00023136"/>
    </source>
</evidence>
<feature type="transmembrane region" description="Helical" evidence="5">
    <location>
        <begin position="141"/>
        <end position="161"/>
    </location>
</feature>
<dbReference type="InterPro" id="IPR010920">
    <property type="entry name" value="LSM_dom_sf"/>
</dbReference>
<dbReference type="RefSeq" id="WP_251968039.1">
    <property type="nucleotide sequence ID" value="NZ_CP146284.1"/>
</dbReference>
<evidence type="ECO:0000256" key="3">
    <source>
        <dbReference type="ARBA" id="ARBA00022989"/>
    </source>
</evidence>
<name>A0ABZ2ISC5_9BACT</name>
<feature type="domain" description="Mechanosensitive ion channel MscS" evidence="6">
    <location>
        <begin position="186"/>
        <end position="254"/>
    </location>
</feature>
<reference evidence="7 8" key="1">
    <citation type="submission" date="2024-02" db="EMBL/GenBank/DDBJ databases">
        <title>Whole genome sequencing of Parabacteroides sp. AD58.</title>
        <authorList>
            <person name="Chaplin A.V."/>
            <person name="Pikina A.P."/>
            <person name="Sokolova S.R."/>
            <person name="Korostin D.O."/>
            <person name="Efimov B.A."/>
        </authorList>
    </citation>
    <scope>NUCLEOTIDE SEQUENCE [LARGE SCALE GENOMIC DNA]</scope>
    <source>
        <strain evidence="7 8">AD58</strain>
    </source>
</reference>
<protein>
    <submittedName>
        <fullName evidence="7">Mechanosensitive ion channel domain-containing protein</fullName>
    </submittedName>
</protein>
<organism evidence="7 8">
    <name type="scientific">Parabacteroides absconsus</name>
    <dbReference type="NCBI Taxonomy" id="2951805"/>
    <lineage>
        <taxon>Bacteria</taxon>
        <taxon>Pseudomonadati</taxon>
        <taxon>Bacteroidota</taxon>
        <taxon>Bacteroidia</taxon>
        <taxon>Bacteroidales</taxon>
        <taxon>Tannerellaceae</taxon>
        <taxon>Parabacteroides</taxon>
    </lineage>
</organism>